<dbReference type="Proteomes" id="UP000283389">
    <property type="component" value="Unassembled WGS sequence"/>
</dbReference>
<evidence type="ECO:0000256" key="1">
    <source>
        <dbReference type="SAM" id="MobiDB-lite"/>
    </source>
</evidence>
<gene>
    <name evidence="3" type="ORF">BK649_19830</name>
</gene>
<dbReference type="Pfam" id="PF20178">
    <property type="entry name" value="ToxA_N"/>
    <property type="match status" value="1"/>
</dbReference>
<name>A0A423F1I5_9PSED</name>
<protein>
    <recommendedName>
        <fullName evidence="2">Dermonecrotic toxin N-terminal domain-containing protein</fullName>
    </recommendedName>
</protein>
<dbReference type="Gene3D" id="3.40.390.10">
    <property type="entry name" value="Collagenase (Catalytic Domain)"/>
    <property type="match status" value="1"/>
</dbReference>
<comment type="caution">
    <text evidence="3">The sequence shown here is derived from an EMBL/GenBank/DDBJ whole genome shotgun (WGS) entry which is preliminary data.</text>
</comment>
<organism evidence="3 4">
    <name type="scientific">Pseudomonas canadensis</name>
    <dbReference type="NCBI Taxonomy" id="915099"/>
    <lineage>
        <taxon>Bacteria</taxon>
        <taxon>Pseudomonadati</taxon>
        <taxon>Pseudomonadota</taxon>
        <taxon>Gammaproteobacteria</taxon>
        <taxon>Pseudomonadales</taxon>
        <taxon>Pseudomonadaceae</taxon>
        <taxon>Pseudomonas</taxon>
    </lineage>
</organism>
<dbReference type="InterPro" id="IPR046673">
    <property type="entry name" value="ToxA_N"/>
</dbReference>
<dbReference type="RefSeq" id="WP_123477115.1">
    <property type="nucleotide sequence ID" value="NZ_MOAZ01000017.1"/>
</dbReference>
<reference evidence="3 4" key="1">
    <citation type="submission" date="2016-10" db="EMBL/GenBank/DDBJ databases">
        <title>Comparative genome analysis of multiple Pseudomonas spp. focuses on biocontrol and plant growth promoting traits.</title>
        <authorList>
            <person name="Tao X.-Y."/>
            <person name="Taylor C.G."/>
        </authorList>
    </citation>
    <scope>NUCLEOTIDE SEQUENCE [LARGE SCALE GENOMIC DNA]</scope>
    <source>
        <strain evidence="3 4">36C8</strain>
    </source>
</reference>
<evidence type="ECO:0000313" key="4">
    <source>
        <dbReference type="Proteomes" id="UP000283389"/>
    </source>
</evidence>
<dbReference type="InterPro" id="IPR024079">
    <property type="entry name" value="MetalloPept_cat_dom_sf"/>
</dbReference>
<sequence length="1707" mass="192537">MSQVQPPYFFPEVLRSAWKERDRERHFGISANDRKFLRSLPLSSDEERREQVPPMIAQTLWLNTNSPAELELVGSFIMSSTGTYTNAFLYTPYGGLEKFESRALLLSELTERFKTPAKADELLQFIALGTRSGLRLPRTLLLTPVDIEGDVFDEQKAAIDHQHTLNLQAALAELVKLPSLDTMLQALLTSVFHSLFPKLDPNRTRVNFFKLPPTEGEPRQWVSSLSISAALLMIYRQQTWPVGQTREFFHPQSITTSNDATRWEDGLKQASEQLSSFLQNALETFWNTESPNGTSRRELLAHTMEHKARVDLLLKRQSEIITPEQADQLAALYRPNGGPRSLDSAGLRFETVRFWEHASHFVELSSSVMIANAHTWFYSPPKGLQVLADHDGLIQFLKAMVKAPAYEDDAYNFLSLEERLLFIGFTQPSVSGNLIDGNVFEHLMEGIIDKQQQNLIYVLGQFRRERGDINLSALLDHATDVRFMVDDKLLTLDTAHRWTTHSVLADPLRPISVAAKRAEQLHKQLIDIPHALENLIKPLPSIMTPLADALASHERQALDPARVFINRYTEEAATYPIVAPLESQSLEDHFVERLAEGVGPVPETRHYGVYKPDHTAYGQELSHVDVKTLNRIVNQVLAHYKEHDICDIPRKHLQDLLPQMGTMMSGAMRNQAYLRRLNKTLTARVDAIIQAVFDPFNPDRRRREDLEGFIPDVYHITVQRDEETLRHRLANCLMITERGGLDHHHSGHAILWTPAWGLETFVSPAVAEQQLEERLKDPTACLALLDNLDPRLRQLHANYSLGAFWLITEPISENRQQSWIDHYIAQRAHWLAQKPTGKALLKLMAVPPTPVLGGAAQLAHYFVAQRSLPAWLGMASPAEQQHHAELLEQYRLNTQDEKDYLYEFLSLHQQVHDKLNDMLVDYSVNPEDVFITPRLALDGQRQNLTDYALAHISEQASSFIVESSATQLTESTVRQLLLKLNIAQVAHDYLKEKLAPDQPGALERELRFIRQLPWQLLQHAHALKLQERLSETGYNLIRQVVDMPDAIARATIAGANATIRPLEMIATPGASIVKALGLYVISAGATEPLILYAPYYPGQCFIEFENLAQFLSHLNVPGKLQDWITAHLPAADKAKYKNLLASTAGTTSEITLANQPIKGHAFKQFYHDNQVVMGQMLKAQQDPEEQSRWNMIKSLLSSGVQIAAQFLPGKLQIPVLIWQSYRLFKDSAEALQQHHWRDALRSFIFGIARMAELGQLMREPVPKAPPPAYEEVNASAPGTANTAVAPTVKDIDVTDPRRTRLQDFETSQVALQDLQKQAGSGLYATADGKTLYGAVEGKVYTIKKTPQLRITDLPASSEGPLLSSTPQHQLVLDPDHHPLRYGQVITRLGNDFVSRFSAGLGMNIEASGMKEIRRLYPTRAWQIIEALDIARTYAFRAMHNMAQLQKRTKGTRLEGILKRVFDVEHIDIGIRKKVYDAITPLCKALQDPDLDGWDMSRFVVGARRQTSQEVVAFVVVGDKKERVFFTDLFFDQRMLQHEYANLLTAPFNIAGHARASALIHEFSHLYSRTEDICYTDVRRPFLDLIDTSTKRGRDEYALLKDFQDNVLSLRTPFRQLFSRWFPSSGSSGSSGSSSGSGGSGNWVSMDSTNSQDLAAKAIMETTATTSINDARIAFLNTASADKRIDTILRNADSVTQLICEMGRELDP</sequence>
<dbReference type="GO" id="GO:0008237">
    <property type="term" value="F:metallopeptidase activity"/>
    <property type="evidence" value="ECO:0007669"/>
    <property type="project" value="InterPro"/>
</dbReference>
<proteinExistence type="predicted"/>
<accession>A0A423F1I5</accession>
<feature type="domain" description="Dermonecrotic toxin N-terminal" evidence="2">
    <location>
        <begin position="940"/>
        <end position="1115"/>
    </location>
</feature>
<evidence type="ECO:0000313" key="3">
    <source>
        <dbReference type="EMBL" id="ROM48164.1"/>
    </source>
</evidence>
<feature type="region of interest" description="Disordered" evidence="1">
    <location>
        <begin position="1623"/>
        <end position="1643"/>
    </location>
</feature>
<feature type="compositionally biased region" description="Low complexity" evidence="1">
    <location>
        <begin position="1623"/>
        <end position="1633"/>
    </location>
</feature>
<dbReference type="EMBL" id="MOAZ01000017">
    <property type="protein sequence ID" value="ROM48164.1"/>
    <property type="molecule type" value="Genomic_DNA"/>
</dbReference>
<evidence type="ECO:0000259" key="2">
    <source>
        <dbReference type="Pfam" id="PF20178"/>
    </source>
</evidence>